<evidence type="ECO:0000313" key="9">
    <source>
        <dbReference type="Proteomes" id="UP000178092"/>
    </source>
</evidence>
<dbReference type="InterPro" id="IPR050696">
    <property type="entry name" value="FtsA/MreB"/>
</dbReference>
<dbReference type="PIRSF" id="PIRSF003101">
    <property type="entry name" value="FtsA"/>
    <property type="match status" value="1"/>
</dbReference>
<reference evidence="8 9" key="1">
    <citation type="journal article" date="2016" name="Nat. Commun.">
        <title>Thousands of microbial genomes shed light on interconnected biogeochemical processes in an aquifer system.</title>
        <authorList>
            <person name="Anantharaman K."/>
            <person name="Brown C.T."/>
            <person name="Hug L.A."/>
            <person name="Sharon I."/>
            <person name="Castelle C.J."/>
            <person name="Probst A.J."/>
            <person name="Thomas B.C."/>
            <person name="Singh A."/>
            <person name="Wilkins M.J."/>
            <person name="Karaoz U."/>
            <person name="Brodie E.L."/>
            <person name="Williams K.H."/>
            <person name="Hubbard S.S."/>
            <person name="Banfield J.F."/>
        </authorList>
    </citation>
    <scope>NUCLEOTIDE SEQUENCE [LARGE SCALE GENOMIC DNA]</scope>
</reference>
<dbReference type="Proteomes" id="UP000178092">
    <property type="component" value="Unassembled WGS sequence"/>
</dbReference>
<accession>A0A1G2R219</accession>
<dbReference type="Pfam" id="PF02491">
    <property type="entry name" value="SHS2_FTSA"/>
    <property type="match status" value="1"/>
</dbReference>
<comment type="subcellular location">
    <subcellularLocation>
        <location evidence="5">Cell membrane</location>
        <topology evidence="5">Peripheral membrane protein</topology>
        <orientation evidence="5">Cytoplasmic side</orientation>
    </subcellularLocation>
    <text evidence="5">Localizes to the Z ring in an FtsZ-dependent manner. Targeted to the membrane through a conserved C-terminal amphipathic helix.</text>
</comment>
<comment type="similarity">
    <text evidence="5 6">Belongs to the FtsA/MreB family.</text>
</comment>
<dbReference type="CDD" id="cd24048">
    <property type="entry name" value="ASKHA_NBD_FtsA"/>
    <property type="match status" value="1"/>
</dbReference>
<keyword evidence="4 5" id="KW-0131">Cell cycle</keyword>
<evidence type="ECO:0000256" key="2">
    <source>
        <dbReference type="ARBA" id="ARBA00022618"/>
    </source>
</evidence>
<gene>
    <name evidence="5" type="primary">ftsA</name>
    <name evidence="8" type="ORF">A3C04_01005</name>
</gene>
<evidence type="ECO:0000256" key="4">
    <source>
        <dbReference type="ARBA" id="ARBA00023306"/>
    </source>
</evidence>
<dbReference type="Gene3D" id="3.30.420.40">
    <property type="match status" value="2"/>
</dbReference>
<comment type="function">
    <text evidence="5 6">Cell division protein that is involved in the assembly of the Z ring. May serve as a membrane anchor for the Z ring.</text>
</comment>
<dbReference type="InterPro" id="IPR043129">
    <property type="entry name" value="ATPase_NBD"/>
</dbReference>
<comment type="subunit">
    <text evidence="5">Self-interacts. Interacts with FtsZ.</text>
</comment>
<dbReference type="SUPFAM" id="SSF53067">
    <property type="entry name" value="Actin-like ATPase domain"/>
    <property type="match status" value="2"/>
</dbReference>
<evidence type="ECO:0000313" key="8">
    <source>
        <dbReference type="EMBL" id="OHA66915.1"/>
    </source>
</evidence>
<proteinExistence type="inferred from homology"/>
<evidence type="ECO:0000256" key="5">
    <source>
        <dbReference type="HAMAP-Rule" id="MF_02033"/>
    </source>
</evidence>
<dbReference type="GO" id="GO:0032153">
    <property type="term" value="C:cell division site"/>
    <property type="evidence" value="ECO:0007669"/>
    <property type="project" value="UniProtKB-UniRule"/>
</dbReference>
<sequence length="402" mass="43332">MNPQIIAGIDIGTHSIKMVVAHLREEGGELEVLGFGEESSSGVRKGAIVRPEEVSERIISLRNRLENITGQRMEGVFVNVGGTHIFTITSHGIVAVSRADGHISQEDVDRVLQAAQAFSLPSNKEILHVVPQQFLVDGEGNLKDVVGMKGVRLEADVLAVCGFSPYVKNVTEAVLGADLAVDDITPGSLMASSAVLTPQQKELGCAVLDLGAGTTSIAVYEEGELIHTAVFPVGSENITNDIAIGLRTEPHIAERVKIEYGSCQSAAKGKKMEKIEIPDDDPLVFSRKILNHIIEARVKEIFQLVNKELKQIGKQGMLPGGIVLIGGGAKLPKIVDVARKDLKLTVKIGTARGIVSPQQDPAYLGVMGLLIDGANDWQPRKNAMFRIGWLSKIKRILRSFIP</sequence>
<keyword evidence="3 5" id="KW-0472">Membrane</keyword>
<organism evidence="8 9">
    <name type="scientific">Candidatus Wildermuthbacteria bacterium RIFCSPHIGHO2_02_FULL_45_25</name>
    <dbReference type="NCBI Taxonomy" id="1802450"/>
    <lineage>
        <taxon>Bacteria</taxon>
        <taxon>Candidatus Wildermuthiibacteriota</taxon>
    </lineage>
</organism>
<dbReference type="HAMAP" id="MF_02033">
    <property type="entry name" value="FtsA"/>
    <property type="match status" value="1"/>
</dbReference>
<dbReference type="Gene3D" id="3.30.1490.110">
    <property type="match status" value="1"/>
</dbReference>
<dbReference type="PANTHER" id="PTHR32432:SF4">
    <property type="entry name" value="CELL DIVISION PROTEIN FTSA"/>
    <property type="match status" value="1"/>
</dbReference>
<dbReference type="InterPro" id="IPR020823">
    <property type="entry name" value="Cell_div_FtsA"/>
</dbReference>
<dbReference type="InterPro" id="IPR003494">
    <property type="entry name" value="SHS2_FtsA"/>
</dbReference>
<dbReference type="SMART" id="SM00842">
    <property type="entry name" value="FtsA"/>
    <property type="match status" value="1"/>
</dbReference>
<feature type="domain" description="SHS2" evidence="7">
    <location>
        <begin position="6"/>
        <end position="195"/>
    </location>
</feature>
<name>A0A1G2R219_9BACT</name>
<evidence type="ECO:0000256" key="1">
    <source>
        <dbReference type="ARBA" id="ARBA00022475"/>
    </source>
</evidence>
<dbReference type="GO" id="GO:0043093">
    <property type="term" value="P:FtsZ-dependent cytokinesis"/>
    <property type="evidence" value="ECO:0007669"/>
    <property type="project" value="UniProtKB-UniRule"/>
</dbReference>
<protein>
    <recommendedName>
        <fullName evidence="5 6">Cell division protein FtsA</fullName>
    </recommendedName>
</protein>
<evidence type="ECO:0000256" key="6">
    <source>
        <dbReference type="PIRNR" id="PIRNR003101"/>
    </source>
</evidence>
<dbReference type="Pfam" id="PF14450">
    <property type="entry name" value="FtsA"/>
    <property type="match status" value="1"/>
</dbReference>
<dbReference type="NCBIfam" id="TIGR01174">
    <property type="entry name" value="ftsA"/>
    <property type="match status" value="1"/>
</dbReference>
<keyword evidence="2 5" id="KW-0132">Cell division</keyword>
<comment type="caution">
    <text evidence="8">The sequence shown here is derived from an EMBL/GenBank/DDBJ whole genome shotgun (WGS) entry which is preliminary data.</text>
</comment>
<dbReference type="AlphaFoldDB" id="A0A1G2R219"/>
<evidence type="ECO:0000256" key="3">
    <source>
        <dbReference type="ARBA" id="ARBA00023136"/>
    </source>
</evidence>
<dbReference type="GO" id="GO:0009898">
    <property type="term" value="C:cytoplasmic side of plasma membrane"/>
    <property type="evidence" value="ECO:0007669"/>
    <property type="project" value="UniProtKB-UniRule"/>
</dbReference>
<evidence type="ECO:0000259" key="7">
    <source>
        <dbReference type="SMART" id="SM00842"/>
    </source>
</evidence>
<dbReference type="PANTHER" id="PTHR32432">
    <property type="entry name" value="CELL DIVISION PROTEIN FTSA-RELATED"/>
    <property type="match status" value="1"/>
</dbReference>
<dbReference type="EMBL" id="MHTV01000019">
    <property type="protein sequence ID" value="OHA66915.1"/>
    <property type="molecule type" value="Genomic_DNA"/>
</dbReference>
<keyword evidence="1 5" id="KW-1003">Cell membrane</keyword>